<evidence type="ECO:0000313" key="8">
    <source>
        <dbReference type="Proteomes" id="UP001500483"/>
    </source>
</evidence>
<dbReference type="Pfam" id="PF03466">
    <property type="entry name" value="LysR_substrate"/>
    <property type="match status" value="1"/>
</dbReference>
<accession>A0ABP6RP66</accession>
<keyword evidence="2" id="KW-0805">Transcription regulation</keyword>
<evidence type="ECO:0000256" key="2">
    <source>
        <dbReference type="ARBA" id="ARBA00023015"/>
    </source>
</evidence>
<dbReference type="SUPFAM" id="SSF46785">
    <property type="entry name" value="Winged helix' DNA-binding domain"/>
    <property type="match status" value="1"/>
</dbReference>
<dbReference type="EMBL" id="BAAAYK010000038">
    <property type="protein sequence ID" value="GAA3358412.1"/>
    <property type="molecule type" value="Genomic_DNA"/>
</dbReference>
<dbReference type="Gene3D" id="1.10.10.10">
    <property type="entry name" value="Winged helix-like DNA-binding domain superfamily/Winged helix DNA-binding domain"/>
    <property type="match status" value="1"/>
</dbReference>
<dbReference type="InterPro" id="IPR005119">
    <property type="entry name" value="LysR_subst-bd"/>
</dbReference>
<feature type="region of interest" description="Disordered" evidence="5">
    <location>
        <begin position="308"/>
        <end position="358"/>
    </location>
</feature>
<dbReference type="InterPro" id="IPR036390">
    <property type="entry name" value="WH_DNA-bd_sf"/>
</dbReference>
<keyword evidence="4" id="KW-0804">Transcription</keyword>
<dbReference type="RefSeq" id="WP_344927253.1">
    <property type="nucleotide sequence ID" value="NZ_BAAAYK010000038.1"/>
</dbReference>
<dbReference type="SUPFAM" id="SSF53850">
    <property type="entry name" value="Periplasmic binding protein-like II"/>
    <property type="match status" value="1"/>
</dbReference>
<evidence type="ECO:0000256" key="4">
    <source>
        <dbReference type="ARBA" id="ARBA00023163"/>
    </source>
</evidence>
<feature type="compositionally biased region" description="Basic and acidic residues" evidence="5">
    <location>
        <begin position="348"/>
        <end position="358"/>
    </location>
</feature>
<keyword evidence="3" id="KW-0238">DNA-binding</keyword>
<organism evidence="7 8">
    <name type="scientific">Saccharopolyspora gregorii</name>
    <dbReference type="NCBI Taxonomy" id="33914"/>
    <lineage>
        <taxon>Bacteria</taxon>
        <taxon>Bacillati</taxon>
        <taxon>Actinomycetota</taxon>
        <taxon>Actinomycetes</taxon>
        <taxon>Pseudonocardiales</taxon>
        <taxon>Pseudonocardiaceae</taxon>
        <taxon>Saccharopolyspora</taxon>
    </lineage>
</organism>
<dbReference type="PANTHER" id="PTHR30346:SF29">
    <property type="entry name" value="LYSR SUBSTRATE-BINDING"/>
    <property type="match status" value="1"/>
</dbReference>
<evidence type="ECO:0000256" key="5">
    <source>
        <dbReference type="SAM" id="MobiDB-lite"/>
    </source>
</evidence>
<dbReference type="InterPro" id="IPR036388">
    <property type="entry name" value="WH-like_DNA-bd_sf"/>
</dbReference>
<dbReference type="PANTHER" id="PTHR30346">
    <property type="entry name" value="TRANSCRIPTIONAL DUAL REGULATOR HCAR-RELATED"/>
    <property type="match status" value="1"/>
</dbReference>
<dbReference type="Pfam" id="PF00126">
    <property type="entry name" value="HTH_1"/>
    <property type="match status" value="1"/>
</dbReference>
<protein>
    <submittedName>
        <fullName evidence="7">LysR family transcriptional regulator</fullName>
    </submittedName>
</protein>
<sequence>MLNPIHLRTLQECVRTGSFAEAGRALGYTASAVSQQMALLERAVGAPLFERSARSARCTALAVRLTERSRDALGALESLEREVRAMVSGEEGSLRLAGFATANARILPGVLASVLERRPHAELQLDEGEPDEVVDSVLDGVLDAAVVFEYDLDPRQWPAELRVDEVVSEPMRLVLPAGHRLTGAAEIPLHELADEPWICTRRDTSGARSLVRLAAASGFVPRITFRSNDYSVIRDLVARGMGVALLPGLALGAASVRIIRLAGRQPQRRVRVLYRKENTNPLLPIALDCLHRAGADLAERWAGEGEFPVWPDGAEPGREPAAPPEGPVDLRWHDTEPEAGAGPVVGARAERSDHEPRR</sequence>
<feature type="domain" description="HTH lysR-type" evidence="6">
    <location>
        <begin position="2"/>
        <end position="59"/>
    </location>
</feature>
<keyword evidence="8" id="KW-1185">Reference proteome</keyword>
<evidence type="ECO:0000256" key="3">
    <source>
        <dbReference type="ARBA" id="ARBA00023125"/>
    </source>
</evidence>
<gene>
    <name evidence="7" type="ORF">GCM10020366_30380</name>
</gene>
<dbReference type="Gene3D" id="3.40.190.10">
    <property type="entry name" value="Periplasmic binding protein-like II"/>
    <property type="match status" value="2"/>
</dbReference>
<dbReference type="CDD" id="cd08423">
    <property type="entry name" value="PBP2_LTTR_like_6"/>
    <property type="match status" value="1"/>
</dbReference>
<evidence type="ECO:0000256" key="1">
    <source>
        <dbReference type="ARBA" id="ARBA00009437"/>
    </source>
</evidence>
<dbReference type="PROSITE" id="PS50931">
    <property type="entry name" value="HTH_LYSR"/>
    <property type="match status" value="1"/>
</dbReference>
<proteinExistence type="inferred from homology"/>
<reference evidence="8" key="1">
    <citation type="journal article" date="2019" name="Int. J. Syst. Evol. Microbiol.">
        <title>The Global Catalogue of Microorganisms (GCM) 10K type strain sequencing project: providing services to taxonomists for standard genome sequencing and annotation.</title>
        <authorList>
            <consortium name="The Broad Institute Genomics Platform"/>
            <consortium name="The Broad Institute Genome Sequencing Center for Infectious Disease"/>
            <person name="Wu L."/>
            <person name="Ma J."/>
        </authorList>
    </citation>
    <scope>NUCLEOTIDE SEQUENCE [LARGE SCALE GENOMIC DNA]</scope>
    <source>
        <strain evidence="8">JCM 9687</strain>
    </source>
</reference>
<name>A0ABP6RP66_9PSEU</name>
<dbReference type="InterPro" id="IPR000847">
    <property type="entry name" value="LysR_HTH_N"/>
</dbReference>
<dbReference type="Proteomes" id="UP001500483">
    <property type="component" value="Unassembled WGS sequence"/>
</dbReference>
<evidence type="ECO:0000313" key="7">
    <source>
        <dbReference type="EMBL" id="GAA3358412.1"/>
    </source>
</evidence>
<evidence type="ECO:0000259" key="6">
    <source>
        <dbReference type="PROSITE" id="PS50931"/>
    </source>
</evidence>
<comment type="similarity">
    <text evidence="1">Belongs to the LysR transcriptional regulatory family.</text>
</comment>
<comment type="caution">
    <text evidence="7">The sequence shown here is derived from an EMBL/GenBank/DDBJ whole genome shotgun (WGS) entry which is preliminary data.</text>
</comment>